<gene>
    <name evidence="2" type="ORF">BU52_27465</name>
</gene>
<dbReference type="CDD" id="cd06588">
    <property type="entry name" value="PhnB_like"/>
    <property type="match status" value="1"/>
</dbReference>
<evidence type="ECO:0000313" key="3">
    <source>
        <dbReference type="Proteomes" id="UP000028341"/>
    </source>
</evidence>
<comment type="caution">
    <text evidence="2">The sequence shown here is derived from an EMBL/GenBank/DDBJ whole genome shotgun (WGS) entry which is preliminary data.</text>
</comment>
<dbReference type="Gene3D" id="3.10.180.10">
    <property type="entry name" value="2,3-Dihydroxybiphenyl 1,2-Dioxygenase, domain 1"/>
    <property type="match status" value="1"/>
</dbReference>
<dbReference type="GO" id="GO:0032259">
    <property type="term" value="P:methylation"/>
    <property type="evidence" value="ECO:0007669"/>
    <property type="project" value="UniProtKB-KW"/>
</dbReference>
<reference evidence="2 3" key="1">
    <citation type="submission" date="2014-02" db="EMBL/GenBank/DDBJ databases">
        <title>The genome announcement of Streptomyces toyocaensis NRRL15009.</title>
        <authorList>
            <person name="Hong H.-J."/>
            <person name="Kwun M.J."/>
        </authorList>
    </citation>
    <scope>NUCLEOTIDE SEQUENCE [LARGE SCALE GENOMIC DNA]</scope>
    <source>
        <strain evidence="2 3">NRRL 15009</strain>
    </source>
</reference>
<feature type="domain" description="PhnB-like" evidence="1">
    <location>
        <begin position="6"/>
        <end position="118"/>
    </location>
</feature>
<dbReference type="OrthoDB" id="9806473at2"/>
<dbReference type="GO" id="GO:0008168">
    <property type="term" value="F:methyltransferase activity"/>
    <property type="evidence" value="ECO:0007669"/>
    <property type="project" value="UniProtKB-KW"/>
</dbReference>
<dbReference type="PANTHER" id="PTHR33990">
    <property type="entry name" value="PROTEIN YJDN-RELATED"/>
    <property type="match status" value="1"/>
</dbReference>
<dbReference type="STRING" id="55952.BU52_27465"/>
<proteinExistence type="predicted"/>
<keyword evidence="2" id="KW-0808">Transferase</keyword>
<dbReference type="InterPro" id="IPR009725">
    <property type="entry name" value="3_dmu_93_MTrfase"/>
</dbReference>
<dbReference type="eggNOG" id="COG3865">
    <property type="taxonomic scope" value="Bacteria"/>
</dbReference>
<protein>
    <submittedName>
        <fullName evidence="2">3-demethylubiquinone-9 3-methyltransferase</fullName>
    </submittedName>
</protein>
<evidence type="ECO:0000313" key="2">
    <source>
        <dbReference type="EMBL" id="KES04020.1"/>
    </source>
</evidence>
<keyword evidence="2" id="KW-0830">Ubiquinone</keyword>
<dbReference type="AlphaFoldDB" id="A0A081XKE7"/>
<dbReference type="InterPro" id="IPR029068">
    <property type="entry name" value="Glyas_Bleomycin-R_OHBP_Dase"/>
</dbReference>
<dbReference type="EMBL" id="JFCB01000031">
    <property type="protein sequence ID" value="KES04020.1"/>
    <property type="molecule type" value="Genomic_DNA"/>
</dbReference>
<organism evidence="2 3">
    <name type="scientific">Streptomyces toyocaensis</name>
    <dbReference type="NCBI Taxonomy" id="55952"/>
    <lineage>
        <taxon>Bacteria</taxon>
        <taxon>Bacillati</taxon>
        <taxon>Actinomycetota</taxon>
        <taxon>Actinomycetes</taxon>
        <taxon>Kitasatosporales</taxon>
        <taxon>Streptomycetaceae</taxon>
        <taxon>Streptomyces</taxon>
    </lineage>
</organism>
<dbReference type="InterPro" id="IPR028973">
    <property type="entry name" value="PhnB-like"/>
</dbReference>
<accession>A0A081XKE7</accession>
<name>A0A081XKE7_STRTO</name>
<keyword evidence="3" id="KW-1185">Reference proteome</keyword>
<dbReference type="PIRSF" id="PIRSF021700">
    <property type="entry name" value="3_dmu_93_MTrfase"/>
    <property type="match status" value="1"/>
</dbReference>
<keyword evidence="2" id="KW-0489">Methyltransferase</keyword>
<dbReference type="SUPFAM" id="SSF54593">
    <property type="entry name" value="Glyoxalase/Bleomycin resistance protein/Dihydroxybiphenyl dioxygenase"/>
    <property type="match status" value="1"/>
</dbReference>
<sequence length="160" mass="17329">MTTDGFTTCLWFDGQAEEAANFYVSVFENAGLGDVVRNTGAAPGAEGSVLTVEFTANGQKFVALNGGPEFTFNEAISFQLDCAGQAEIDHYWEKLVEGGGEHGPCGWLKDRFGVSWQVNAVRLTEMISDPDRRKADRAMKAMMSMGKIDLAALEEAYAGE</sequence>
<dbReference type="Pfam" id="PF06983">
    <property type="entry name" value="3-dmu-9_3-mt"/>
    <property type="match status" value="1"/>
</dbReference>
<dbReference type="PANTHER" id="PTHR33990:SF2">
    <property type="entry name" value="PHNB-LIKE DOMAIN-CONTAINING PROTEIN"/>
    <property type="match status" value="1"/>
</dbReference>
<dbReference type="RefSeq" id="WP_037938982.1">
    <property type="nucleotide sequence ID" value="NZ_JBFADL010000026.1"/>
</dbReference>
<evidence type="ECO:0000259" key="1">
    <source>
        <dbReference type="Pfam" id="PF06983"/>
    </source>
</evidence>
<dbReference type="Proteomes" id="UP000028341">
    <property type="component" value="Unassembled WGS sequence"/>
</dbReference>